<dbReference type="Ensembl" id="ENSPMAT00000007668.1">
    <property type="protein sequence ID" value="ENSPMAP00000007634.1"/>
    <property type="gene ID" value="ENSPMAG00000006922.1"/>
</dbReference>
<proteinExistence type="inferred from homology"/>
<dbReference type="CDD" id="cd02440">
    <property type="entry name" value="AdoMet_MTases"/>
    <property type="match status" value="1"/>
</dbReference>
<dbReference type="GO" id="GO:0043527">
    <property type="term" value="C:tRNA methyltransferase complex"/>
    <property type="evidence" value="ECO:0007669"/>
    <property type="project" value="UniProtKB-ARBA"/>
</dbReference>
<dbReference type="Pfam" id="PF02926">
    <property type="entry name" value="THUMP"/>
    <property type="match status" value="1"/>
</dbReference>
<dbReference type="GeneTree" id="ENSGT00530000063557"/>
<dbReference type="InterPro" id="IPR004114">
    <property type="entry name" value="THUMP_dom"/>
</dbReference>
<evidence type="ECO:0000313" key="5">
    <source>
        <dbReference type="Ensembl" id="ENSPMAP00000007634.1"/>
    </source>
</evidence>
<dbReference type="Gene3D" id="3.40.50.150">
    <property type="entry name" value="Vaccinia Virus protein VP39"/>
    <property type="match status" value="1"/>
</dbReference>
<dbReference type="Pfam" id="PF01170">
    <property type="entry name" value="UPF0020"/>
    <property type="match status" value="1"/>
</dbReference>
<protein>
    <submittedName>
        <fullName evidence="5">THUMP domain containing 2</fullName>
    </submittedName>
</protein>
<keyword evidence="2" id="KW-0808">Transferase</keyword>
<sequence length="382" mass="42581">NQDVRLTTYTDQVETSDGKVFFMAKGDEKLLELKSVERLFVLVKKIPSVTLPRNKGAGLRMISKRVTSDLTSWGDAVTLWKGLQAVQRGHPGERVSHRKRRAQGETASCCKKERTSPMLDPQVVPTRMEPVPERVAKEFDLEDAERETDRSAFEAQPGSSEMMRHRICATTDVESFRVSFRCSGNNSQHYNSQDLGKAAGMALANAYGWNTDLRHPQLEVFVHLNDFYCVVAFPVTRFPLSKRAYCIRSGLRSTVAYAMASLAGIQPHAVVMDPMCGMGTLLLEAAMAWKTVRCLGTDVDAQQLAHAKENIHFAELDHRIGLLQASVTALPIPCSAIDVIICDIPFGQKYSSDEEMKHLMPKILQEMMRVLRVGGNIVLLVS</sequence>
<feature type="region of interest" description="Disordered" evidence="3">
    <location>
        <begin position="90"/>
        <end position="113"/>
    </location>
</feature>
<reference evidence="5" key="1">
    <citation type="submission" date="2025-08" db="UniProtKB">
        <authorList>
            <consortium name="Ensembl"/>
        </authorList>
    </citation>
    <scope>IDENTIFICATION</scope>
</reference>
<dbReference type="STRING" id="7757.ENSPMAP00000007634"/>
<dbReference type="Gene3D" id="3.30.2130.30">
    <property type="match status" value="1"/>
</dbReference>
<feature type="domain" description="THUMP" evidence="4">
    <location>
        <begin position="139"/>
        <end position="235"/>
    </location>
</feature>
<dbReference type="PANTHER" id="PTHR14911:SF1">
    <property type="entry name" value="THUMP DOMAIN-CONTAINING PROTEIN 2"/>
    <property type="match status" value="1"/>
</dbReference>
<dbReference type="FunFam" id="3.40.50.150:FF:000073">
    <property type="entry name" value="THUMP domain containing 3"/>
    <property type="match status" value="1"/>
</dbReference>
<keyword evidence="2" id="KW-0489">Methyltransferase</keyword>
<evidence type="ECO:0000259" key="4">
    <source>
        <dbReference type="SMART" id="SM00981"/>
    </source>
</evidence>
<organism evidence="5">
    <name type="scientific">Petromyzon marinus</name>
    <name type="common">Sea lamprey</name>
    <dbReference type="NCBI Taxonomy" id="7757"/>
    <lineage>
        <taxon>Eukaryota</taxon>
        <taxon>Metazoa</taxon>
        <taxon>Chordata</taxon>
        <taxon>Craniata</taxon>
        <taxon>Vertebrata</taxon>
        <taxon>Cyclostomata</taxon>
        <taxon>Hyperoartia</taxon>
        <taxon>Petromyzontiformes</taxon>
        <taxon>Petromyzontidae</taxon>
        <taxon>Petromyzon</taxon>
    </lineage>
</organism>
<name>S4RQZ8_PETMA</name>
<evidence type="ECO:0000256" key="1">
    <source>
        <dbReference type="ARBA" id="ARBA00008361"/>
    </source>
</evidence>
<reference evidence="5" key="2">
    <citation type="submission" date="2025-09" db="UniProtKB">
        <authorList>
            <consortium name="Ensembl"/>
        </authorList>
    </citation>
    <scope>IDENTIFICATION</scope>
</reference>
<dbReference type="CDD" id="cd11715">
    <property type="entry name" value="THUMP_AdoMetMT"/>
    <property type="match status" value="1"/>
</dbReference>
<dbReference type="AlphaFoldDB" id="S4RQZ8"/>
<dbReference type="HOGENOM" id="CLU_045692_1_0_1"/>
<dbReference type="SUPFAM" id="SSF53335">
    <property type="entry name" value="S-adenosyl-L-methionine-dependent methyltransferases"/>
    <property type="match status" value="1"/>
</dbReference>
<dbReference type="GO" id="GO:0030488">
    <property type="term" value="P:tRNA methylation"/>
    <property type="evidence" value="ECO:0007669"/>
    <property type="project" value="TreeGrafter"/>
</dbReference>
<dbReference type="GO" id="GO:0016423">
    <property type="term" value="F:tRNA (guanine) methyltransferase activity"/>
    <property type="evidence" value="ECO:0007669"/>
    <property type="project" value="TreeGrafter"/>
</dbReference>
<comment type="similarity">
    <text evidence="1">Belongs to the methyltransferase superfamily.</text>
</comment>
<dbReference type="PANTHER" id="PTHR14911">
    <property type="entry name" value="THUMP DOMAIN-CONTAINING"/>
    <property type="match status" value="1"/>
</dbReference>
<evidence type="ECO:0000256" key="3">
    <source>
        <dbReference type="SAM" id="MobiDB-lite"/>
    </source>
</evidence>
<dbReference type="SUPFAM" id="SSF143437">
    <property type="entry name" value="THUMP domain-like"/>
    <property type="match status" value="1"/>
</dbReference>
<accession>S4RQZ8</accession>
<dbReference type="PRINTS" id="PR00507">
    <property type="entry name" value="N12N6MTFRASE"/>
</dbReference>
<dbReference type="InterPro" id="IPR029063">
    <property type="entry name" value="SAM-dependent_MTases_sf"/>
</dbReference>
<dbReference type="GO" id="GO:0003723">
    <property type="term" value="F:RNA binding"/>
    <property type="evidence" value="ECO:0007669"/>
    <property type="project" value="InterPro"/>
</dbReference>
<dbReference type="SMART" id="SM00981">
    <property type="entry name" value="THUMP"/>
    <property type="match status" value="1"/>
</dbReference>
<dbReference type="InterPro" id="IPR000241">
    <property type="entry name" value="RlmKL-like_Mtase"/>
</dbReference>
<evidence type="ECO:0000256" key="2">
    <source>
        <dbReference type="ARBA" id="ARBA00022603"/>
    </source>
</evidence>
<dbReference type="OMA" id="ERIDEEW"/>